<feature type="chain" id="PRO_5017782112" evidence="1">
    <location>
        <begin position="20"/>
        <end position="208"/>
    </location>
</feature>
<dbReference type="OrthoDB" id="826958at2"/>
<accession>A0A3D8Y2F1</accession>
<name>A0A3D8Y2F1_9BACT</name>
<dbReference type="EMBL" id="QNUL01000051">
    <property type="protein sequence ID" value="REA55063.1"/>
    <property type="molecule type" value="Genomic_DNA"/>
</dbReference>
<evidence type="ECO:0000313" key="2">
    <source>
        <dbReference type="EMBL" id="REA55063.1"/>
    </source>
</evidence>
<comment type="caution">
    <text evidence="2">The sequence shown here is derived from an EMBL/GenBank/DDBJ whole genome shotgun (WGS) entry which is preliminary data.</text>
</comment>
<reference evidence="2 3" key="1">
    <citation type="submission" date="2018-07" db="EMBL/GenBank/DDBJ databases">
        <title>Dyadobacter roseus sp. nov., isolated from rose rhizosphere soil.</title>
        <authorList>
            <person name="Chen L."/>
        </authorList>
    </citation>
    <scope>NUCLEOTIDE SEQUENCE [LARGE SCALE GENOMIC DNA]</scope>
    <source>
        <strain evidence="2 3">RS19</strain>
    </source>
</reference>
<dbReference type="RefSeq" id="WP_115834399.1">
    <property type="nucleotide sequence ID" value="NZ_QNUL01000051.1"/>
</dbReference>
<proteinExistence type="predicted"/>
<gene>
    <name evidence="2" type="ORF">DSL64_28610</name>
</gene>
<keyword evidence="3" id="KW-1185">Reference proteome</keyword>
<protein>
    <submittedName>
        <fullName evidence="2">TerB family tellurite resistance protein</fullName>
    </submittedName>
</protein>
<keyword evidence="1" id="KW-0732">Signal</keyword>
<dbReference type="Proteomes" id="UP000256373">
    <property type="component" value="Unassembled WGS sequence"/>
</dbReference>
<sequence length="208" mass="23415">MKKFLIVLALSAGPYSAKAQTAQVTQLVLNIQKLAQLREILAELKAGYDILFTGYTTIKNISEGNFKLHDAFLSALLKVSPAVKNYARVKDILAYQLAISREYRQTRAQLAASGVLTQTETAYIEKVYSRLAGSCLANLEALEEVLTDQKLRASDAERLQRIDLIYQQLTDQLTFLRHFNSNALLLTAQRKNELQQTSTLQELLNLQH</sequence>
<evidence type="ECO:0000313" key="3">
    <source>
        <dbReference type="Proteomes" id="UP000256373"/>
    </source>
</evidence>
<organism evidence="2 3">
    <name type="scientific">Dyadobacter luteus</name>
    <dbReference type="NCBI Taxonomy" id="2259619"/>
    <lineage>
        <taxon>Bacteria</taxon>
        <taxon>Pseudomonadati</taxon>
        <taxon>Bacteroidota</taxon>
        <taxon>Cytophagia</taxon>
        <taxon>Cytophagales</taxon>
        <taxon>Spirosomataceae</taxon>
        <taxon>Dyadobacter</taxon>
    </lineage>
</organism>
<dbReference type="AlphaFoldDB" id="A0A3D8Y2F1"/>
<feature type="signal peptide" evidence="1">
    <location>
        <begin position="1"/>
        <end position="19"/>
    </location>
</feature>
<evidence type="ECO:0000256" key="1">
    <source>
        <dbReference type="SAM" id="SignalP"/>
    </source>
</evidence>